<dbReference type="Proteomes" id="UP000799777">
    <property type="component" value="Unassembled WGS sequence"/>
</dbReference>
<reference evidence="2" key="1">
    <citation type="journal article" date="2020" name="Stud. Mycol.">
        <title>101 Dothideomycetes genomes: a test case for predicting lifestyles and emergence of pathogens.</title>
        <authorList>
            <person name="Haridas S."/>
            <person name="Albert R."/>
            <person name="Binder M."/>
            <person name="Bloem J."/>
            <person name="Labutti K."/>
            <person name="Salamov A."/>
            <person name="Andreopoulos B."/>
            <person name="Baker S."/>
            <person name="Barry K."/>
            <person name="Bills G."/>
            <person name="Bluhm B."/>
            <person name="Cannon C."/>
            <person name="Castanera R."/>
            <person name="Culley D."/>
            <person name="Daum C."/>
            <person name="Ezra D."/>
            <person name="Gonzalez J."/>
            <person name="Henrissat B."/>
            <person name="Kuo A."/>
            <person name="Liang C."/>
            <person name="Lipzen A."/>
            <person name="Lutzoni F."/>
            <person name="Magnuson J."/>
            <person name="Mondo S."/>
            <person name="Nolan M."/>
            <person name="Ohm R."/>
            <person name="Pangilinan J."/>
            <person name="Park H.-J."/>
            <person name="Ramirez L."/>
            <person name="Alfaro M."/>
            <person name="Sun H."/>
            <person name="Tritt A."/>
            <person name="Yoshinaga Y."/>
            <person name="Zwiers L.-H."/>
            <person name="Turgeon B."/>
            <person name="Goodwin S."/>
            <person name="Spatafora J."/>
            <person name="Crous P."/>
            <person name="Grigoriev I."/>
        </authorList>
    </citation>
    <scope>NUCLEOTIDE SEQUENCE</scope>
    <source>
        <strain evidence="2">CBS 110217</strain>
    </source>
</reference>
<evidence type="ECO:0000313" key="2">
    <source>
        <dbReference type="EMBL" id="KAF2026035.1"/>
    </source>
</evidence>
<feature type="signal peptide" evidence="1">
    <location>
        <begin position="1"/>
        <end position="20"/>
    </location>
</feature>
<name>A0A9P4H1S3_9PLEO</name>
<dbReference type="AlphaFoldDB" id="A0A9P4H1S3"/>
<evidence type="ECO:0000313" key="3">
    <source>
        <dbReference type="Proteomes" id="UP000799777"/>
    </source>
</evidence>
<organism evidence="2 3">
    <name type="scientific">Setomelanomma holmii</name>
    <dbReference type="NCBI Taxonomy" id="210430"/>
    <lineage>
        <taxon>Eukaryota</taxon>
        <taxon>Fungi</taxon>
        <taxon>Dikarya</taxon>
        <taxon>Ascomycota</taxon>
        <taxon>Pezizomycotina</taxon>
        <taxon>Dothideomycetes</taxon>
        <taxon>Pleosporomycetidae</taxon>
        <taxon>Pleosporales</taxon>
        <taxon>Pleosporineae</taxon>
        <taxon>Phaeosphaeriaceae</taxon>
        <taxon>Setomelanomma</taxon>
    </lineage>
</organism>
<gene>
    <name evidence="2" type="ORF">EK21DRAFT_92759</name>
</gene>
<comment type="caution">
    <text evidence="2">The sequence shown here is derived from an EMBL/GenBank/DDBJ whole genome shotgun (WGS) entry which is preliminary data.</text>
</comment>
<keyword evidence="1" id="KW-0732">Signal</keyword>
<dbReference type="OrthoDB" id="5319191at2759"/>
<feature type="chain" id="PRO_5040410155" description="Dockerin type 1" evidence="1">
    <location>
        <begin position="21"/>
        <end position="427"/>
    </location>
</feature>
<dbReference type="InterPro" id="IPR045690">
    <property type="entry name" value="DUF6055"/>
</dbReference>
<protein>
    <recommendedName>
        <fullName evidence="4">Dockerin type 1</fullName>
    </recommendedName>
</protein>
<accession>A0A9P4H1S3</accession>
<evidence type="ECO:0008006" key="4">
    <source>
        <dbReference type="Google" id="ProtNLM"/>
    </source>
</evidence>
<evidence type="ECO:0000256" key="1">
    <source>
        <dbReference type="SAM" id="SignalP"/>
    </source>
</evidence>
<proteinExistence type="predicted"/>
<keyword evidence="3" id="KW-1185">Reference proteome</keyword>
<dbReference type="Pfam" id="PF19527">
    <property type="entry name" value="DUF6055"/>
    <property type="match status" value="1"/>
</dbReference>
<dbReference type="EMBL" id="ML978251">
    <property type="protein sequence ID" value="KAF2026035.1"/>
    <property type="molecule type" value="Genomic_DNA"/>
</dbReference>
<sequence>MFCLRRKFLLAILPIYNVAAAPTLQMRAVPATFIANNAIGPGGSTFTDSAHFRVYGVTGTTATNALNMLEGAYSCYVDTLSWRSSGLSFSDTTDADGPWTKVNVYSVSTLSGAAGVMHSDYATGMSWLEVVQEYLTVPGVTVHEFGHGMTYHAKNWVDQGRTGAWWETVANWFADTYKTSPLCATARENFDQSTSATEIDLSKVVGDSFQVLVDGSSGTGNYYEAWPFLSYLTYNPDNFTGLGTNTLRESFAQYSKGSNETPLHTFARLSSGASIQKVVGTYWARMAFVDIGHPTAQSVYLSQRSSLNYANLDSQGNGVYKVKATRQPQYMGANIIPLKKSSDVSVTAKISTTGSYTATLSIRNTNSGVTRYIDFANGAVSASISSVEEAAIVIANTPALVQYDAFNLSDEVSKGLDYTLTLTGATA</sequence>